<protein>
    <recommendedName>
        <fullName evidence="3">N-acetyltransferase domain-containing protein</fullName>
    </recommendedName>
</protein>
<dbReference type="InterPro" id="IPR016181">
    <property type="entry name" value="Acyl_CoA_acyltransferase"/>
</dbReference>
<keyword evidence="2" id="KW-0012">Acyltransferase</keyword>
<name>A0A251X0M8_9RHOB</name>
<organism evidence="4 5">
    <name type="scientific">Marivivens niveibacter</name>
    <dbReference type="NCBI Taxonomy" id="1930667"/>
    <lineage>
        <taxon>Bacteria</taxon>
        <taxon>Pseudomonadati</taxon>
        <taxon>Pseudomonadota</taxon>
        <taxon>Alphaproteobacteria</taxon>
        <taxon>Rhodobacterales</taxon>
        <taxon>Paracoccaceae</taxon>
        <taxon>Marivivens group</taxon>
        <taxon>Marivivens</taxon>
    </lineage>
</organism>
<dbReference type="Gene3D" id="3.40.630.30">
    <property type="match status" value="1"/>
</dbReference>
<dbReference type="AlphaFoldDB" id="A0A251X0M8"/>
<dbReference type="GO" id="GO:0016747">
    <property type="term" value="F:acyltransferase activity, transferring groups other than amino-acyl groups"/>
    <property type="evidence" value="ECO:0007669"/>
    <property type="project" value="InterPro"/>
</dbReference>
<dbReference type="CDD" id="cd04301">
    <property type="entry name" value="NAT_SF"/>
    <property type="match status" value="1"/>
</dbReference>
<reference evidence="4 5" key="1">
    <citation type="submission" date="2016-12" db="EMBL/GenBank/DDBJ databases">
        <title>The draft genome sequence of HSLHS2.</title>
        <authorList>
            <person name="Hu D."/>
            <person name="Wang L."/>
            <person name="Shao Z."/>
        </authorList>
    </citation>
    <scope>NUCLEOTIDE SEQUENCE [LARGE SCALE GENOMIC DNA]</scope>
    <source>
        <strain evidence="4">MCCC 1A06712</strain>
    </source>
</reference>
<proteinExistence type="predicted"/>
<keyword evidence="5" id="KW-1185">Reference proteome</keyword>
<accession>A0A251X0M8</accession>
<dbReference type="PANTHER" id="PTHR43420">
    <property type="entry name" value="ACETYLTRANSFERASE"/>
    <property type="match status" value="1"/>
</dbReference>
<keyword evidence="1" id="KW-0808">Transferase</keyword>
<comment type="caution">
    <text evidence="4">The sequence shown here is derived from an EMBL/GenBank/DDBJ whole genome shotgun (WGS) entry which is preliminary data.</text>
</comment>
<dbReference type="EMBL" id="MSPP01000002">
    <property type="protein sequence ID" value="OUD09864.1"/>
    <property type="molecule type" value="Genomic_DNA"/>
</dbReference>
<dbReference type="OrthoDB" id="7301318at2"/>
<dbReference type="RefSeq" id="WP_086451202.1">
    <property type="nucleotide sequence ID" value="NZ_MSPP01000002.1"/>
</dbReference>
<dbReference type="InterPro" id="IPR000182">
    <property type="entry name" value="GNAT_dom"/>
</dbReference>
<evidence type="ECO:0000256" key="1">
    <source>
        <dbReference type="ARBA" id="ARBA00022679"/>
    </source>
</evidence>
<sequence>MTNPTVAQLYDVIDATWAPFAKHQVGAFTVREGAGGGSRVSCATGPADENGIDIAAAKMRELGQTPIFMIRDGQSDLDDILGQSGYRVKDPVTLYAAPIDRIATEWTYSTEIYDIWPPVAIQREIWAAGGIDNARINVMERTKGPKTSIMGRIGDIPAGTGFVSISDQIAMVHALEVSPDCRRKGVAIRILRRMAFWAKAHKATHISLVVTNANVAANALYTSLGFDVVGHYHYRSS</sequence>
<evidence type="ECO:0000256" key="2">
    <source>
        <dbReference type="ARBA" id="ARBA00023315"/>
    </source>
</evidence>
<evidence type="ECO:0000259" key="3">
    <source>
        <dbReference type="PROSITE" id="PS51186"/>
    </source>
</evidence>
<evidence type="ECO:0000313" key="5">
    <source>
        <dbReference type="Proteomes" id="UP000194664"/>
    </source>
</evidence>
<dbReference type="SUPFAM" id="SSF55729">
    <property type="entry name" value="Acyl-CoA N-acyltransferases (Nat)"/>
    <property type="match status" value="1"/>
</dbReference>
<dbReference type="PROSITE" id="PS51186">
    <property type="entry name" value="GNAT"/>
    <property type="match status" value="1"/>
</dbReference>
<dbReference type="InterPro" id="IPR050680">
    <property type="entry name" value="YpeA/RimI_acetyltransf"/>
</dbReference>
<gene>
    <name evidence="4" type="ORF">BVC71_08560</name>
</gene>
<dbReference type="Pfam" id="PF00583">
    <property type="entry name" value="Acetyltransf_1"/>
    <property type="match status" value="1"/>
</dbReference>
<dbReference type="Proteomes" id="UP000194664">
    <property type="component" value="Unassembled WGS sequence"/>
</dbReference>
<feature type="domain" description="N-acetyltransferase" evidence="3">
    <location>
        <begin position="92"/>
        <end position="237"/>
    </location>
</feature>
<evidence type="ECO:0000313" key="4">
    <source>
        <dbReference type="EMBL" id="OUD09864.1"/>
    </source>
</evidence>